<dbReference type="InterPro" id="IPR006015">
    <property type="entry name" value="Universal_stress_UspA"/>
</dbReference>
<dbReference type="InterPro" id="IPR006016">
    <property type="entry name" value="UspA"/>
</dbReference>
<comment type="caution">
    <text evidence="3">The sequence shown here is derived from an EMBL/GenBank/DDBJ whole genome shotgun (WGS) entry which is preliminary data.</text>
</comment>
<dbReference type="Gene3D" id="3.40.50.12370">
    <property type="match status" value="1"/>
</dbReference>
<organism evidence="3 4">
    <name type="scientific">Mesonia maritima</name>
    <dbReference type="NCBI Taxonomy" id="1793873"/>
    <lineage>
        <taxon>Bacteria</taxon>
        <taxon>Pseudomonadati</taxon>
        <taxon>Bacteroidota</taxon>
        <taxon>Flavobacteriia</taxon>
        <taxon>Flavobacteriales</taxon>
        <taxon>Flavobacteriaceae</taxon>
        <taxon>Mesonia</taxon>
    </lineage>
</organism>
<evidence type="ECO:0000256" key="1">
    <source>
        <dbReference type="ARBA" id="ARBA00008791"/>
    </source>
</evidence>
<dbReference type="PANTHER" id="PTHR46268:SF22">
    <property type="entry name" value="SENSOR PROTEIN KDPD-RELATED"/>
    <property type="match status" value="1"/>
</dbReference>
<accession>A0ABU1K8D1</accession>
<dbReference type="RefSeq" id="WP_309729085.1">
    <property type="nucleotide sequence ID" value="NZ_JAVDQA010000006.1"/>
</dbReference>
<dbReference type="CDD" id="cd00293">
    <property type="entry name" value="USP-like"/>
    <property type="match status" value="1"/>
</dbReference>
<gene>
    <name evidence="3" type="ORF">GGR31_002235</name>
</gene>
<evidence type="ECO:0000313" key="3">
    <source>
        <dbReference type="EMBL" id="MDR6301566.1"/>
    </source>
</evidence>
<proteinExistence type="inferred from homology"/>
<comment type="similarity">
    <text evidence="1">Belongs to the universal stress protein A family.</text>
</comment>
<dbReference type="Pfam" id="PF00582">
    <property type="entry name" value="Usp"/>
    <property type="match status" value="1"/>
</dbReference>
<dbReference type="EMBL" id="JAVDQA010000006">
    <property type="protein sequence ID" value="MDR6301566.1"/>
    <property type="molecule type" value="Genomic_DNA"/>
</dbReference>
<evidence type="ECO:0000313" key="4">
    <source>
        <dbReference type="Proteomes" id="UP001257659"/>
    </source>
</evidence>
<keyword evidence="4" id="KW-1185">Reference proteome</keyword>
<protein>
    <submittedName>
        <fullName evidence="3">Nucleotide-binding universal stress UspA family protein</fullName>
    </submittedName>
</protein>
<evidence type="ECO:0000259" key="2">
    <source>
        <dbReference type="Pfam" id="PF00582"/>
    </source>
</evidence>
<feature type="domain" description="UspA" evidence="2">
    <location>
        <begin position="2"/>
        <end position="140"/>
    </location>
</feature>
<dbReference type="Proteomes" id="UP001257659">
    <property type="component" value="Unassembled WGS sequence"/>
</dbReference>
<sequence>MNILLPTDFSQNSWNAISYAVDFFKNIHANFYIIHINNLELEEVVSNGNVIEKKKSNTTIQSFQILLQKLQQHETNAKHNFYTSVEDGNFIESIRLHVVEKSINFIVMGTQGNSNFKEATVGSHTTDVITKVKCPILVVPENARYKSVSEIAFPTDFNTGYKTKIVSTLKRVSHFNQSALSVLYVSKKSEELSEIQQNNKLFLQGQLQDIPHSFHYKVNSTLEEAVQSFVVQHDVQMIAMMAKNLNFFQHILFHPVAKKISYHKEIPFLVLHE</sequence>
<dbReference type="PRINTS" id="PR01438">
    <property type="entry name" value="UNVRSLSTRESS"/>
</dbReference>
<dbReference type="SUPFAM" id="SSF52402">
    <property type="entry name" value="Adenine nucleotide alpha hydrolases-like"/>
    <property type="match status" value="2"/>
</dbReference>
<name>A0ABU1K8D1_9FLAO</name>
<dbReference type="PANTHER" id="PTHR46268">
    <property type="entry name" value="STRESS RESPONSE PROTEIN NHAX"/>
    <property type="match status" value="1"/>
</dbReference>
<reference evidence="3 4" key="1">
    <citation type="submission" date="2023-07" db="EMBL/GenBank/DDBJ databases">
        <title>Genomic Encyclopedia of Type Strains, Phase IV (KMG-IV): sequencing the most valuable type-strain genomes for metagenomic binning, comparative biology and taxonomic classification.</title>
        <authorList>
            <person name="Goeker M."/>
        </authorList>
    </citation>
    <scope>NUCLEOTIDE SEQUENCE [LARGE SCALE GENOMIC DNA]</scope>
    <source>
        <strain evidence="3 4">DSM 102814</strain>
    </source>
</reference>